<evidence type="ECO:0000259" key="2">
    <source>
        <dbReference type="PROSITE" id="PS51903"/>
    </source>
</evidence>
<dbReference type="InterPro" id="IPR004176">
    <property type="entry name" value="Clp_R_N"/>
</dbReference>
<evidence type="ECO:0000313" key="4">
    <source>
        <dbReference type="Proteomes" id="UP001500683"/>
    </source>
</evidence>
<dbReference type="PANTHER" id="PTHR47016">
    <property type="entry name" value="ATP-DEPENDENT CLP PROTEASE ATP-BINDING SUBUNIT CLPT1, CHLOROPLASTIC"/>
    <property type="match status" value="1"/>
</dbReference>
<keyword evidence="3" id="KW-0378">Hydrolase</keyword>
<name>A0ABP7W9Q4_9ACTN</name>
<organism evidence="3 4">
    <name type="scientific">Actinomadura miaoliensis</name>
    <dbReference type="NCBI Taxonomy" id="430685"/>
    <lineage>
        <taxon>Bacteria</taxon>
        <taxon>Bacillati</taxon>
        <taxon>Actinomycetota</taxon>
        <taxon>Actinomycetes</taxon>
        <taxon>Streptosporangiales</taxon>
        <taxon>Thermomonosporaceae</taxon>
        <taxon>Actinomadura</taxon>
    </lineage>
</organism>
<dbReference type="PROSITE" id="PS51903">
    <property type="entry name" value="CLP_R"/>
    <property type="match status" value="1"/>
</dbReference>
<protein>
    <submittedName>
        <fullName evidence="3">Clp protease N-terminal domain-containing protein</fullName>
    </submittedName>
</protein>
<gene>
    <name evidence="3" type="ORF">GCM10022214_48990</name>
</gene>
<dbReference type="GO" id="GO:0008233">
    <property type="term" value="F:peptidase activity"/>
    <property type="evidence" value="ECO:0007669"/>
    <property type="project" value="UniProtKB-KW"/>
</dbReference>
<keyword evidence="3" id="KW-0645">Protease</keyword>
<dbReference type="EMBL" id="BAAAZG010000036">
    <property type="protein sequence ID" value="GAA4083538.1"/>
    <property type="molecule type" value="Genomic_DNA"/>
</dbReference>
<dbReference type="GO" id="GO:0006508">
    <property type="term" value="P:proteolysis"/>
    <property type="evidence" value="ECO:0007669"/>
    <property type="project" value="UniProtKB-KW"/>
</dbReference>
<dbReference type="Gene3D" id="1.10.1780.10">
    <property type="entry name" value="Clp, N-terminal domain"/>
    <property type="match status" value="2"/>
</dbReference>
<evidence type="ECO:0000313" key="3">
    <source>
        <dbReference type="EMBL" id="GAA4083538.1"/>
    </source>
</evidence>
<dbReference type="InterPro" id="IPR044217">
    <property type="entry name" value="CLPT1/2"/>
</dbReference>
<sequence length="185" mass="19875">MFERFTKDARAVVVLAQEEAARELGHRHIGPEHLLLALVQDAGPAGRALRGHGLEAHDLRSRLARTTTGGDPLDPEALRSIGIDLDAVRQAAEESFGAGALDAPPGRWRPGRRSHVPFTKGAKKSLELSLRHALRLKHKSIGTGHILLGVLHDEDNPAVSILKTSGVDVDALRADVTRLITSEAA</sequence>
<accession>A0ABP7W9Q4</accession>
<evidence type="ECO:0000256" key="1">
    <source>
        <dbReference type="PROSITE-ProRule" id="PRU01251"/>
    </source>
</evidence>
<dbReference type="Pfam" id="PF02861">
    <property type="entry name" value="Clp_N"/>
    <property type="match status" value="2"/>
</dbReference>
<dbReference type="InterPro" id="IPR036628">
    <property type="entry name" value="Clp_N_dom_sf"/>
</dbReference>
<dbReference type="SUPFAM" id="SSF81923">
    <property type="entry name" value="Double Clp-N motif"/>
    <property type="match status" value="2"/>
</dbReference>
<dbReference type="Proteomes" id="UP001500683">
    <property type="component" value="Unassembled WGS sequence"/>
</dbReference>
<keyword evidence="1" id="KW-0677">Repeat</keyword>
<dbReference type="RefSeq" id="WP_344951836.1">
    <property type="nucleotide sequence ID" value="NZ_BAAAZG010000036.1"/>
</dbReference>
<comment type="caution">
    <text evidence="3">The sequence shown here is derived from an EMBL/GenBank/DDBJ whole genome shotgun (WGS) entry which is preliminary data.</text>
</comment>
<keyword evidence="4" id="KW-1185">Reference proteome</keyword>
<dbReference type="PANTHER" id="PTHR47016:SF5">
    <property type="entry name" value="CLP DOMAIN SUPERFAMILY PROTEIN"/>
    <property type="match status" value="1"/>
</dbReference>
<reference evidence="4" key="1">
    <citation type="journal article" date="2019" name="Int. J. Syst. Evol. Microbiol.">
        <title>The Global Catalogue of Microorganisms (GCM) 10K type strain sequencing project: providing services to taxonomists for standard genome sequencing and annotation.</title>
        <authorList>
            <consortium name="The Broad Institute Genomics Platform"/>
            <consortium name="The Broad Institute Genome Sequencing Center for Infectious Disease"/>
            <person name="Wu L."/>
            <person name="Ma J."/>
        </authorList>
    </citation>
    <scope>NUCLEOTIDE SEQUENCE [LARGE SCALE GENOMIC DNA]</scope>
    <source>
        <strain evidence="4">JCM 16702</strain>
    </source>
</reference>
<proteinExistence type="predicted"/>
<feature type="domain" description="Clp R" evidence="2">
    <location>
        <begin position="2"/>
        <end position="182"/>
    </location>
</feature>